<organism evidence="1 2">
    <name type="scientific">Allacma fusca</name>
    <dbReference type="NCBI Taxonomy" id="39272"/>
    <lineage>
        <taxon>Eukaryota</taxon>
        <taxon>Metazoa</taxon>
        <taxon>Ecdysozoa</taxon>
        <taxon>Arthropoda</taxon>
        <taxon>Hexapoda</taxon>
        <taxon>Collembola</taxon>
        <taxon>Symphypleona</taxon>
        <taxon>Sminthuridae</taxon>
        <taxon>Allacma</taxon>
    </lineage>
</organism>
<comment type="caution">
    <text evidence="1">The sequence shown here is derived from an EMBL/GenBank/DDBJ whole genome shotgun (WGS) entry which is preliminary data.</text>
</comment>
<gene>
    <name evidence="1" type="ORF">AFUS01_LOCUS29962</name>
</gene>
<name>A0A8J2PF40_9HEXA</name>
<dbReference type="Proteomes" id="UP000708208">
    <property type="component" value="Unassembled WGS sequence"/>
</dbReference>
<reference evidence="1" key="1">
    <citation type="submission" date="2021-06" db="EMBL/GenBank/DDBJ databases">
        <authorList>
            <person name="Hodson N. C."/>
            <person name="Mongue J. A."/>
            <person name="Jaron S. K."/>
        </authorList>
    </citation>
    <scope>NUCLEOTIDE SEQUENCE</scope>
</reference>
<sequence length="75" mass="8110">MPYLRKTRAGNFAGGKTGEDNWKRVIVKVGQRVVGPQWKYGGGLGFIPLLKPAGRPLFAIEEAPYISPVLAPGLC</sequence>
<accession>A0A8J2PF40</accession>
<protein>
    <submittedName>
        <fullName evidence="1">Uncharacterized protein</fullName>
    </submittedName>
</protein>
<evidence type="ECO:0000313" key="2">
    <source>
        <dbReference type="Proteomes" id="UP000708208"/>
    </source>
</evidence>
<dbReference type="EMBL" id="CAJVCH010451609">
    <property type="protein sequence ID" value="CAG7819523.1"/>
    <property type="molecule type" value="Genomic_DNA"/>
</dbReference>
<evidence type="ECO:0000313" key="1">
    <source>
        <dbReference type="EMBL" id="CAG7819523.1"/>
    </source>
</evidence>
<keyword evidence="2" id="KW-1185">Reference proteome</keyword>
<proteinExistence type="predicted"/>
<dbReference type="AlphaFoldDB" id="A0A8J2PF40"/>